<reference evidence="1 2" key="1">
    <citation type="journal article" date="2022" name="Allergy">
        <title>Genome assembly and annotation of Periplaneta americana reveal a comprehensive cockroach allergen profile.</title>
        <authorList>
            <person name="Wang L."/>
            <person name="Xiong Q."/>
            <person name="Saelim N."/>
            <person name="Wang L."/>
            <person name="Nong W."/>
            <person name="Wan A.T."/>
            <person name="Shi M."/>
            <person name="Liu X."/>
            <person name="Cao Q."/>
            <person name="Hui J.H.L."/>
            <person name="Sookrung N."/>
            <person name="Leung T.F."/>
            <person name="Tungtrongchitr A."/>
            <person name="Tsui S.K.W."/>
        </authorList>
    </citation>
    <scope>NUCLEOTIDE SEQUENCE [LARGE SCALE GENOMIC DNA]</scope>
    <source>
        <strain evidence="1">PWHHKU_190912</strain>
    </source>
</reference>
<evidence type="ECO:0000313" key="1">
    <source>
        <dbReference type="EMBL" id="KAJ4433013.1"/>
    </source>
</evidence>
<protein>
    <submittedName>
        <fullName evidence="1">Uncharacterized protein</fullName>
    </submittedName>
</protein>
<proteinExistence type="predicted"/>
<feature type="non-terminal residue" evidence="1">
    <location>
        <position position="1"/>
    </location>
</feature>
<keyword evidence="2" id="KW-1185">Reference proteome</keyword>
<dbReference type="EMBL" id="JAJSOF020000027">
    <property type="protein sequence ID" value="KAJ4433013.1"/>
    <property type="molecule type" value="Genomic_DNA"/>
</dbReference>
<dbReference type="Proteomes" id="UP001148838">
    <property type="component" value="Unassembled WGS sequence"/>
</dbReference>
<sequence length="131" mass="15494">LREVTEEELLPILGYAEDNFIRSRRRDRRRQQPLFPPNIRNSYDKTLIELQRTTNICKSWHRRLNLLMGKAYPSVHHLLALLQREMAEISMEIGRTASSISPCKKKKKYVDLIKEFIELLENMGSTRITII</sequence>
<accession>A0ABQ8SGD2</accession>
<gene>
    <name evidence="1" type="ORF">ANN_15270</name>
</gene>
<name>A0ABQ8SGD2_PERAM</name>
<organism evidence="1 2">
    <name type="scientific">Periplaneta americana</name>
    <name type="common">American cockroach</name>
    <name type="synonym">Blatta americana</name>
    <dbReference type="NCBI Taxonomy" id="6978"/>
    <lineage>
        <taxon>Eukaryota</taxon>
        <taxon>Metazoa</taxon>
        <taxon>Ecdysozoa</taxon>
        <taxon>Arthropoda</taxon>
        <taxon>Hexapoda</taxon>
        <taxon>Insecta</taxon>
        <taxon>Pterygota</taxon>
        <taxon>Neoptera</taxon>
        <taxon>Polyneoptera</taxon>
        <taxon>Dictyoptera</taxon>
        <taxon>Blattodea</taxon>
        <taxon>Blattoidea</taxon>
        <taxon>Blattidae</taxon>
        <taxon>Blattinae</taxon>
        <taxon>Periplaneta</taxon>
    </lineage>
</organism>
<evidence type="ECO:0000313" key="2">
    <source>
        <dbReference type="Proteomes" id="UP001148838"/>
    </source>
</evidence>
<comment type="caution">
    <text evidence="1">The sequence shown here is derived from an EMBL/GenBank/DDBJ whole genome shotgun (WGS) entry which is preliminary data.</text>
</comment>